<reference evidence="1 2" key="1">
    <citation type="journal article" date="2019" name="Sci. Rep.">
        <title>Orb-weaving spider Araneus ventricosus genome elucidates the spidroin gene catalogue.</title>
        <authorList>
            <person name="Kono N."/>
            <person name="Nakamura H."/>
            <person name="Ohtoshi R."/>
            <person name="Moran D.A.P."/>
            <person name="Shinohara A."/>
            <person name="Yoshida Y."/>
            <person name="Fujiwara M."/>
            <person name="Mori M."/>
            <person name="Tomita M."/>
            <person name="Arakawa K."/>
        </authorList>
    </citation>
    <scope>NUCLEOTIDE SEQUENCE [LARGE SCALE GENOMIC DNA]</scope>
</reference>
<comment type="caution">
    <text evidence="1">The sequence shown here is derived from an EMBL/GenBank/DDBJ whole genome shotgun (WGS) entry which is preliminary data.</text>
</comment>
<evidence type="ECO:0000313" key="1">
    <source>
        <dbReference type="EMBL" id="GBM99043.1"/>
    </source>
</evidence>
<protein>
    <submittedName>
        <fullName evidence="1">Uncharacterized protein</fullName>
    </submittedName>
</protein>
<proteinExistence type="predicted"/>
<organism evidence="1 2">
    <name type="scientific">Araneus ventricosus</name>
    <name type="common">Orbweaver spider</name>
    <name type="synonym">Epeira ventricosa</name>
    <dbReference type="NCBI Taxonomy" id="182803"/>
    <lineage>
        <taxon>Eukaryota</taxon>
        <taxon>Metazoa</taxon>
        <taxon>Ecdysozoa</taxon>
        <taxon>Arthropoda</taxon>
        <taxon>Chelicerata</taxon>
        <taxon>Arachnida</taxon>
        <taxon>Araneae</taxon>
        <taxon>Araneomorphae</taxon>
        <taxon>Entelegynae</taxon>
        <taxon>Araneoidea</taxon>
        <taxon>Araneidae</taxon>
        <taxon>Araneus</taxon>
    </lineage>
</organism>
<dbReference type="AlphaFoldDB" id="A0A4Y2K8G3"/>
<gene>
    <name evidence="1" type="ORF">AVEN_201791_1</name>
</gene>
<sequence>MTPLLQASAPHQRKDNLSRRIWLAPDRLHNNYAMEIGFELEPSGPQATGARVHHECRPQFALFPIVGAGRSDVVRELVSALAVSRIMAVNSSHVKGRGMARWRQCSHLLERCRDICQSRRRRNYTDHSPQVRTSSDSMFTKPYQGFIINR</sequence>
<name>A0A4Y2K8G3_ARAVE</name>
<keyword evidence="2" id="KW-1185">Reference proteome</keyword>
<dbReference type="EMBL" id="BGPR01004384">
    <property type="protein sequence ID" value="GBM99043.1"/>
    <property type="molecule type" value="Genomic_DNA"/>
</dbReference>
<evidence type="ECO:0000313" key="2">
    <source>
        <dbReference type="Proteomes" id="UP000499080"/>
    </source>
</evidence>
<dbReference type="Proteomes" id="UP000499080">
    <property type="component" value="Unassembled WGS sequence"/>
</dbReference>
<accession>A0A4Y2K8G3</accession>